<dbReference type="InterPro" id="IPR029069">
    <property type="entry name" value="HotDog_dom_sf"/>
</dbReference>
<dbReference type="RefSeq" id="WP_209645205.1">
    <property type="nucleotide sequence ID" value="NZ_JAGINW010000001.1"/>
</dbReference>
<feature type="domain" description="Acyl-CoA thioesterase-like N-terminal HotDog" evidence="1">
    <location>
        <begin position="29"/>
        <end position="112"/>
    </location>
</feature>
<proteinExistence type="predicted"/>
<dbReference type="CDD" id="cd03440">
    <property type="entry name" value="hot_dog"/>
    <property type="match status" value="1"/>
</dbReference>
<dbReference type="InterPro" id="IPR052389">
    <property type="entry name" value="Sec_Metab_Biosynth-Assoc"/>
</dbReference>
<evidence type="ECO:0000259" key="1">
    <source>
        <dbReference type="Pfam" id="PF13622"/>
    </source>
</evidence>
<organism evidence="3 4">
    <name type="scientific">Kibdelosporangium banguiense</name>
    <dbReference type="NCBI Taxonomy" id="1365924"/>
    <lineage>
        <taxon>Bacteria</taxon>
        <taxon>Bacillati</taxon>
        <taxon>Actinomycetota</taxon>
        <taxon>Actinomycetes</taxon>
        <taxon>Pseudonocardiales</taxon>
        <taxon>Pseudonocardiaceae</taxon>
        <taxon>Kibdelosporangium</taxon>
    </lineage>
</organism>
<dbReference type="Proteomes" id="UP001519332">
    <property type="component" value="Unassembled WGS sequence"/>
</dbReference>
<evidence type="ECO:0008006" key="5">
    <source>
        <dbReference type="Google" id="ProtNLM"/>
    </source>
</evidence>
<dbReference type="SUPFAM" id="SSF54637">
    <property type="entry name" value="Thioesterase/thiol ester dehydrase-isomerase"/>
    <property type="match status" value="2"/>
</dbReference>
<reference evidence="3 4" key="1">
    <citation type="submission" date="2021-03" db="EMBL/GenBank/DDBJ databases">
        <title>Sequencing the genomes of 1000 actinobacteria strains.</title>
        <authorList>
            <person name="Klenk H.-P."/>
        </authorList>
    </citation>
    <scope>NUCLEOTIDE SEQUENCE [LARGE SCALE GENOMIC DNA]</scope>
    <source>
        <strain evidence="3 4">DSM 46670</strain>
    </source>
</reference>
<dbReference type="Pfam" id="PF20789">
    <property type="entry name" value="4HBT_3C"/>
    <property type="match status" value="1"/>
</dbReference>
<dbReference type="Pfam" id="PF13622">
    <property type="entry name" value="4HBT_3"/>
    <property type="match status" value="1"/>
</dbReference>
<comment type="caution">
    <text evidence="3">The sequence shown here is derived from an EMBL/GenBank/DDBJ whole genome shotgun (WGS) entry which is preliminary data.</text>
</comment>
<evidence type="ECO:0000313" key="4">
    <source>
        <dbReference type="Proteomes" id="UP001519332"/>
    </source>
</evidence>
<evidence type="ECO:0000313" key="3">
    <source>
        <dbReference type="EMBL" id="MBP2328154.1"/>
    </source>
</evidence>
<dbReference type="PANTHER" id="PTHR38110:SF1">
    <property type="entry name" value="THIOESTERASE DOMAIN-CONTAINING PROTEIN"/>
    <property type="match status" value="1"/>
</dbReference>
<evidence type="ECO:0000259" key="2">
    <source>
        <dbReference type="Pfam" id="PF20789"/>
    </source>
</evidence>
<dbReference type="InterPro" id="IPR049450">
    <property type="entry name" value="ACOT8-like_C"/>
</dbReference>
<dbReference type="EMBL" id="JAGINW010000001">
    <property type="protein sequence ID" value="MBP2328154.1"/>
    <property type="molecule type" value="Genomic_DNA"/>
</dbReference>
<sequence length="287" mass="30931">MSQSEFTEETTVAADVDIESRYLAKLSAAWNAPILPQGGLTAAIVARAMQEYLDDVSQPLRSLSTVFTARVPPGDVTVDVSVLRRGRSMSQLAATLCNADGTLGLTATGIFGATRPGFAFTDATVPPCVPPERCPSFRDAPADAEGIIPASLWDRVEGRLVRGHSPWVEHALTTSEQIYWYRFDQTPTLASGALDPLALVVLGDTMLGSVAERMGTGLPRWLAPSADLTVTWFAEARGPWILARNRARHAGQGYVTLENELWDGDRLVALATQLAFFSFPGKDQPSA</sequence>
<dbReference type="InterPro" id="IPR049449">
    <property type="entry name" value="TesB_ACOT8-like_N"/>
</dbReference>
<name>A0ABS4TUS9_9PSEU</name>
<dbReference type="InterPro" id="IPR042171">
    <property type="entry name" value="Acyl-CoA_hotdog"/>
</dbReference>
<protein>
    <recommendedName>
        <fullName evidence="5">Acyl-CoA thioesterase</fullName>
    </recommendedName>
</protein>
<gene>
    <name evidence="3" type="ORF">JOF56_008539</name>
</gene>
<feature type="domain" description="Acyl-CoA thioesterase-like C-terminal" evidence="2">
    <location>
        <begin position="131"/>
        <end position="276"/>
    </location>
</feature>
<keyword evidence="4" id="KW-1185">Reference proteome</keyword>
<dbReference type="PANTHER" id="PTHR38110">
    <property type="entry name" value="CHROMOSOME 23, WHOLE GENOME SHOTGUN SEQUENCE"/>
    <property type="match status" value="1"/>
</dbReference>
<accession>A0ABS4TUS9</accession>
<dbReference type="Gene3D" id="2.40.160.210">
    <property type="entry name" value="Acyl-CoA thioesterase, double hotdog domain"/>
    <property type="match status" value="1"/>
</dbReference>